<protein>
    <recommendedName>
        <fullName evidence="1">Stage 0 sporulation protein A homolog</fullName>
    </recommendedName>
</protein>
<dbReference type="KEGG" id="ctae:BGI42_05190"/>
<dbReference type="GO" id="GO:0006355">
    <property type="term" value="P:regulation of DNA-templated transcription"/>
    <property type="evidence" value="ECO:0007669"/>
    <property type="project" value="InterPro"/>
</dbReference>
<evidence type="ECO:0000313" key="13">
    <source>
        <dbReference type="Proteomes" id="UP000094652"/>
    </source>
</evidence>
<evidence type="ECO:0000256" key="1">
    <source>
        <dbReference type="ARBA" id="ARBA00018672"/>
    </source>
</evidence>
<dbReference type="Pfam" id="PF00072">
    <property type="entry name" value="Response_reg"/>
    <property type="match status" value="1"/>
</dbReference>
<keyword evidence="5 9" id="KW-0238">DNA-binding</keyword>
<evidence type="ECO:0000256" key="7">
    <source>
        <dbReference type="ARBA" id="ARBA00024867"/>
    </source>
</evidence>
<evidence type="ECO:0000256" key="2">
    <source>
        <dbReference type="ARBA" id="ARBA00022553"/>
    </source>
</evidence>
<dbReference type="CDD" id="cd17574">
    <property type="entry name" value="REC_OmpR"/>
    <property type="match status" value="1"/>
</dbReference>
<keyword evidence="4" id="KW-0805">Transcription regulation</keyword>
<evidence type="ECO:0000313" key="12">
    <source>
        <dbReference type="EMBL" id="AOR23156.1"/>
    </source>
</evidence>
<dbReference type="Gene3D" id="6.10.250.690">
    <property type="match status" value="1"/>
</dbReference>
<dbReference type="AlphaFoldDB" id="A0A1D7XIM1"/>
<dbReference type="PROSITE" id="PS50110">
    <property type="entry name" value="RESPONSE_REGULATORY"/>
    <property type="match status" value="1"/>
</dbReference>
<dbReference type="CDD" id="cd00383">
    <property type="entry name" value="trans_reg_C"/>
    <property type="match status" value="1"/>
</dbReference>
<name>A0A1D7XIM1_9CLOT</name>
<reference evidence="13" key="1">
    <citation type="submission" date="2016-09" db="EMBL/GenBank/DDBJ databases">
        <title>Genomics of Clostridium taeniosporum, an organism which forms endospores with ribbon-like appendages.</title>
        <authorList>
            <person name="Walker J.R."/>
        </authorList>
    </citation>
    <scope>NUCLEOTIDE SEQUENCE [LARGE SCALE GENOMIC DNA]</scope>
    <source>
        <strain evidence="13">1/k</strain>
    </source>
</reference>
<evidence type="ECO:0000259" key="11">
    <source>
        <dbReference type="PROSITE" id="PS51755"/>
    </source>
</evidence>
<dbReference type="RefSeq" id="WP_069679311.1">
    <property type="nucleotide sequence ID" value="NZ_CP017253.2"/>
</dbReference>
<dbReference type="InterPro" id="IPR001789">
    <property type="entry name" value="Sig_transdc_resp-reg_receiver"/>
</dbReference>
<evidence type="ECO:0000256" key="4">
    <source>
        <dbReference type="ARBA" id="ARBA00023015"/>
    </source>
</evidence>
<evidence type="ECO:0000256" key="8">
    <source>
        <dbReference type="PROSITE-ProRule" id="PRU00169"/>
    </source>
</evidence>
<dbReference type="PANTHER" id="PTHR48111:SF73">
    <property type="entry name" value="ALKALINE PHOSPHATASE SYNTHESIS TRANSCRIPTIONAL REGULATORY PROTEIN PHOP"/>
    <property type="match status" value="1"/>
</dbReference>
<dbReference type="GO" id="GO:0000156">
    <property type="term" value="F:phosphorelay response regulator activity"/>
    <property type="evidence" value="ECO:0007669"/>
    <property type="project" value="TreeGrafter"/>
</dbReference>
<dbReference type="STRING" id="394958.BGI42_05190"/>
<gene>
    <name evidence="12" type="ORF">BGI42_05190</name>
</gene>
<dbReference type="PANTHER" id="PTHR48111">
    <property type="entry name" value="REGULATOR OF RPOS"/>
    <property type="match status" value="1"/>
</dbReference>
<dbReference type="InterPro" id="IPR039420">
    <property type="entry name" value="WalR-like"/>
</dbReference>
<dbReference type="PROSITE" id="PS51755">
    <property type="entry name" value="OMPR_PHOB"/>
    <property type="match status" value="1"/>
</dbReference>
<dbReference type="EMBL" id="CP017253">
    <property type="protein sequence ID" value="AOR23156.1"/>
    <property type="molecule type" value="Genomic_DNA"/>
</dbReference>
<dbReference type="GO" id="GO:0032993">
    <property type="term" value="C:protein-DNA complex"/>
    <property type="evidence" value="ECO:0007669"/>
    <property type="project" value="TreeGrafter"/>
</dbReference>
<keyword evidence="6" id="KW-0804">Transcription</keyword>
<dbReference type="FunFam" id="3.40.50.2300:FF:000001">
    <property type="entry name" value="DNA-binding response regulator PhoB"/>
    <property type="match status" value="1"/>
</dbReference>
<evidence type="ECO:0000256" key="3">
    <source>
        <dbReference type="ARBA" id="ARBA00023012"/>
    </source>
</evidence>
<feature type="DNA-binding region" description="OmpR/PhoB-type" evidence="9">
    <location>
        <begin position="128"/>
        <end position="224"/>
    </location>
</feature>
<feature type="domain" description="OmpR/PhoB-type" evidence="11">
    <location>
        <begin position="128"/>
        <end position="224"/>
    </location>
</feature>
<dbReference type="GO" id="GO:0000976">
    <property type="term" value="F:transcription cis-regulatory region binding"/>
    <property type="evidence" value="ECO:0007669"/>
    <property type="project" value="TreeGrafter"/>
</dbReference>
<dbReference type="Proteomes" id="UP000094652">
    <property type="component" value="Chromosome"/>
</dbReference>
<feature type="modified residue" description="4-aspartylphosphate" evidence="8">
    <location>
        <position position="51"/>
    </location>
</feature>
<sequence>MRILIVDDERSIVNLIRLNLEVEGYEPIISMNGAEAISKFETERPDLVILDLMLPDISGHEAIKRFQEIDSEVPVIMLTAKSQINDKLLGLQLGADDYIIKPFNSTELILRIKAVTKRVRKKPRLENNNEIRIEKLKILKDERKVFIDEDEIFMTYKEFNTLLLMMENHNKVFTRENLLERVWGDEYDVNTRAVDILIQRVRKKMGKYSNKLKTVYGVGYKLEFKDDTI</sequence>
<dbReference type="Gene3D" id="1.10.10.10">
    <property type="entry name" value="Winged helix-like DNA-binding domain superfamily/Winged helix DNA-binding domain"/>
    <property type="match status" value="1"/>
</dbReference>
<dbReference type="InterPro" id="IPR036388">
    <property type="entry name" value="WH-like_DNA-bd_sf"/>
</dbReference>
<proteinExistence type="predicted"/>
<keyword evidence="2 8" id="KW-0597">Phosphoprotein</keyword>
<comment type="function">
    <text evidence="7">May play the central regulatory role in sporulation. It may be an element of the effector pathway responsible for the activation of sporulation genes in response to nutritional stress. Spo0A may act in concert with spo0H (a sigma factor) to control the expression of some genes that are critical to the sporulation process.</text>
</comment>
<keyword evidence="3" id="KW-0902">Two-component regulatory system</keyword>
<dbReference type="InterPro" id="IPR011006">
    <property type="entry name" value="CheY-like_superfamily"/>
</dbReference>
<dbReference type="Gene3D" id="3.40.50.2300">
    <property type="match status" value="1"/>
</dbReference>
<dbReference type="SMART" id="SM00862">
    <property type="entry name" value="Trans_reg_C"/>
    <property type="match status" value="1"/>
</dbReference>
<feature type="domain" description="Response regulatory" evidence="10">
    <location>
        <begin position="2"/>
        <end position="116"/>
    </location>
</feature>
<dbReference type="GO" id="GO:0005829">
    <property type="term" value="C:cytosol"/>
    <property type="evidence" value="ECO:0007669"/>
    <property type="project" value="TreeGrafter"/>
</dbReference>
<dbReference type="SUPFAM" id="SSF52172">
    <property type="entry name" value="CheY-like"/>
    <property type="match status" value="1"/>
</dbReference>
<evidence type="ECO:0000259" key="10">
    <source>
        <dbReference type="PROSITE" id="PS50110"/>
    </source>
</evidence>
<evidence type="ECO:0000256" key="5">
    <source>
        <dbReference type="ARBA" id="ARBA00023125"/>
    </source>
</evidence>
<accession>A0A1D7XIM1</accession>
<dbReference type="SMART" id="SM00448">
    <property type="entry name" value="REC"/>
    <property type="match status" value="1"/>
</dbReference>
<keyword evidence="13" id="KW-1185">Reference proteome</keyword>
<dbReference type="InterPro" id="IPR001867">
    <property type="entry name" value="OmpR/PhoB-type_DNA-bd"/>
</dbReference>
<evidence type="ECO:0000256" key="9">
    <source>
        <dbReference type="PROSITE-ProRule" id="PRU01091"/>
    </source>
</evidence>
<evidence type="ECO:0000256" key="6">
    <source>
        <dbReference type="ARBA" id="ARBA00023163"/>
    </source>
</evidence>
<dbReference type="OrthoDB" id="9790442at2"/>
<organism evidence="12 13">
    <name type="scientific">Clostridium taeniosporum</name>
    <dbReference type="NCBI Taxonomy" id="394958"/>
    <lineage>
        <taxon>Bacteria</taxon>
        <taxon>Bacillati</taxon>
        <taxon>Bacillota</taxon>
        <taxon>Clostridia</taxon>
        <taxon>Eubacteriales</taxon>
        <taxon>Clostridiaceae</taxon>
        <taxon>Clostridium</taxon>
    </lineage>
</organism>
<dbReference type="Pfam" id="PF00486">
    <property type="entry name" value="Trans_reg_C"/>
    <property type="match status" value="1"/>
</dbReference>